<dbReference type="InterPro" id="IPR011765">
    <property type="entry name" value="Pept_M16_N"/>
</dbReference>
<dbReference type="PANTHER" id="PTHR11851:SF134">
    <property type="entry name" value="ZINC-DEPENDENT PROTEASE"/>
    <property type="match status" value="1"/>
</dbReference>
<dbReference type="GO" id="GO:0046872">
    <property type="term" value="F:metal ion binding"/>
    <property type="evidence" value="ECO:0007669"/>
    <property type="project" value="InterPro"/>
</dbReference>
<evidence type="ECO:0000259" key="1">
    <source>
        <dbReference type="Pfam" id="PF00675"/>
    </source>
</evidence>
<feature type="domain" description="Peptidase M16 C-terminal" evidence="2">
    <location>
        <begin position="186"/>
        <end position="363"/>
    </location>
</feature>
<gene>
    <name evidence="3" type="ORF">D5R97_01105</name>
</gene>
<dbReference type="NCBIfam" id="NF047421">
    <property type="entry name" value="YfmH_fam"/>
    <property type="match status" value="1"/>
</dbReference>
<dbReference type="Gene3D" id="3.30.830.10">
    <property type="entry name" value="Metalloenzyme, LuxS/M16 peptidase-like"/>
    <property type="match status" value="2"/>
</dbReference>
<dbReference type="Proteomes" id="UP000285138">
    <property type="component" value="Unassembled WGS sequence"/>
</dbReference>
<dbReference type="PANTHER" id="PTHR11851">
    <property type="entry name" value="METALLOPROTEASE"/>
    <property type="match status" value="1"/>
</dbReference>
<dbReference type="InterPro" id="IPR050361">
    <property type="entry name" value="MPP/UQCRC_Complex"/>
</dbReference>
<comment type="caution">
    <text evidence="3">The sequence shown here is derived from an EMBL/GenBank/DDBJ whole genome shotgun (WGS) entry which is preliminary data.</text>
</comment>
<dbReference type="Pfam" id="PF00675">
    <property type="entry name" value="Peptidase_M16"/>
    <property type="match status" value="1"/>
</dbReference>
<organism evidence="3 4">
    <name type="scientific">Candidatus Syntrophonatronum acetioxidans</name>
    <dbReference type="NCBI Taxonomy" id="1795816"/>
    <lineage>
        <taxon>Bacteria</taxon>
        <taxon>Bacillati</taxon>
        <taxon>Bacillota</taxon>
        <taxon>Clostridia</taxon>
        <taxon>Eubacteriales</taxon>
        <taxon>Syntrophomonadaceae</taxon>
        <taxon>Candidatus Syntrophonatronum</taxon>
    </lineage>
</organism>
<dbReference type="SUPFAM" id="SSF63411">
    <property type="entry name" value="LuxS/MPP-like metallohydrolase"/>
    <property type="match status" value="2"/>
</dbReference>
<evidence type="ECO:0000313" key="4">
    <source>
        <dbReference type="Proteomes" id="UP000285138"/>
    </source>
</evidence>
<proteinExistence type="predicted"/>
<dbReference type="InterPro" id="IPR011249">
    <property type="entry name" value="Metalloenz_LuxS/M16"/>
</dbReference>
<feature type="domain" description="Peptidase M16 N-terminal" evidence="1">
    <location>
        <begin position="65"/>
        <end position="176"/>
    </location>
</feature>
<sequence>MAHRQIESDTLKERIYVYTLYPGLELFILPKKGYNKKYASFATKFGSIDSKFKVRGGEKILEVPDGVAHFLEHKLFEEEDGNIFDEFSRLGASANAYTNFTMTNYLFSTADNFEECFDLLINFVQNPFFNAESVEKEKGIIEQEILMYQDNPHWRLFFNLLGALYNFHPVRKDIAGSVESIKEIDQNILYKCYETFYHPSNMALFVVGDLDPEEIKEKVVKNLEERNYSFLGGIERIYPEEPPEIKEKIVKDKMEVSQHLLNLGFKDREVGFAGRKLFKKELVTDLLLEIILGRSSELYDRLYEEGLINESFGASFVAEKEYSYVIMGGETPDPDRLYPMLLSGIKEYREKGIDGEDFLRQQRRILGEFLRNFNSLEFIANNFLAYYFRGINFFDYVEVLLEIKEEEVKERLDHLFQEDFHACSIVYSAK</sequence>
<accession>A0A424YI72</accession>
<dbReference type="AlphaFoldDB" id="A0A424YI72"/>
<dbReference type="Pfam" id="PF05193">
    <property type="entry name" value="Peptidase_M16_C"/>
    <property type="match status" value="1"/>
</dbReference>
<dbReference type="EMBL" id="QZAA01000041">
    <property type="protein sequence ID" value="RQD78018.1"/>
    <property type="molecule type" value="Genomic_DNA"/>
</dbReference>
<dbReference type="InterPro" id="IPR007863">
    <property type="entry name" value="Peptidase_M16_C"/>
</dbReference>
<name>A0A424YI72_9FIRM</name>
<evidence type="ECO:0000313" key="3">
    <source>
        <dbReference type="EMBL" id="RQD78018.1"/>
    </source>
</evidence>
<protein>
    <submittedName>
        <fullName evidence="3">Insulinase family protein</fullName>
    </submittedName>
</protein>
<evidence type="ECO:0000259" key="2">
    <source>
        <dbReference type="Pfam" id="PF05193"/>
    </source>
</evidence>
<reference evidence="3 4" key="1">
    <citation type="submission" date="2018-08" db="EMBL/GenBank/DDBJ databases">
        <title>The metabolism and importance of syntrophic acetate oxidation coupled to methane or sulfide production in haloalkaline environments.</title>
        <authorList>
            <person name="Timmers P.H.A."/>
            <person name="Vavourakis C.D."/>
            <person name="Sorokin D.Y."/>
            <person name="Sinninghe Damste J.S."/>
            <person name="Muyzer G."/>
            <person name="Stams A.J.M."/>
            <person name="Plugge C.M."/>
        </authorList>
    </citation>
    <scope>NUCLEOTIDE SEQUENCE [LARGE SCALE GENOMIC DNA]</scope>
    <source>
        <strain evidence="3">MSAO_Bac1</strain>
    </source>
</reference>